<reference evidence="4" key="1">
    <citation type="journal article" date="2019" name="Int. J. Syst. Evol. Microbiol.">
        <title>The Global Catalogue of Microorganisms (GCM) 10K type strain sequencing project: providing services to taxonomists for standard genome sequencing and annotation.</title>
        <authorList>
            <consortium name="The Broad Institute Genomics Platform"/>
            <consortium name="The Broad Institute Genome Sequencing Center for Infectious Disease"/>
            <person name="Wu L."/>
            <person name="Ma J."/>
        </authorList>
    </citation>
    <scope>NUCLEOTIDE SEQUENCE [LARGE SCALE GENOMIC DNA]</scope>
    <source>
        <strain evidence="4">CCM 8702</strain>
    </source>
</reference>
<evidence type="ECO:0000256" key="1">
    <source>
        <dbReference type="SAM" id="SignalP"/>
    </source>
</evidence>
<comment type="caution">
    <text evidence="3">The sequence shown here is derived from an EMBL/GenBank/DDBJ whole genome shotgun (WGS) entry which is preliminary data.</text>
</comment>
<evidence type="ECO:0000313" key="4">
    <source>
        <dbReference type="Proteomes" id="UP000605427"/>
    </source>
</evidence>
<proteinExistence type="predicted"/>
<feature type="chain" id="PRO_5045283396" description="SLH domain-containing protein" evidence="1">
    <location>
        <begin position="32"/>
        <end position="408"/>
    </location>
</feature>
<gene>
    <name evidence="3" type="ORF">GCM10007362_28130</name>
</gene>
<accession>A0ABQ1ZV83</accession>
<name>A0ABQ1ZV83_9BACL</name>
<organism evidence="3 4">
    <name type="scientific">Saccharibacillus endophyticus</name>
    <dbReference type="NCBI Taxonomy" id="2060666"/>
    <lineage>
        <taxon>Bacteria</taxon>
        <taxon>Bacillati</taxon>
        <taxon>Bacillota</taxon>
        <taxon>Bacilli</taxon>
        <taxon>Bacillales</taxon>
        <taxon>Paenibacillaceae</taxon>
        <taxon>Saccharibacillus</taxon>
    </lineage>
</organism>
<dbReference type="EMBL" id="BMDD01000003">
    <property type="protein sequence ID" value="GGH80194.1"/>
    <property type="molecule type" value="Genomic_DNA"/>
</dbReference>
<evidence type="ECO:0000259" key="2">
    <source>
        <dbReference type="PROSITE" id="PS51272"/>
    </source>
</evidence>
<dbReference type="RefSeq" id="WP_172244498.1">
    <property type="nucleotide sequence ID" value="NZ_BMDD01000003.1"/>
</dbReference>
<sequence length="408" mass="44000">MNKLKKLLLGAMATTLLLGTAPLTKLDTAHAATTSFTDISGHWAEAAIKQAANLGLVKGYADGSFKPGSNVTRGEFAVMLARATKQTPSMTGVAFSDVAKNNYAYASVNKITALGFVKKTDYSAGLKPNTAMSREEIAKWLATGLAASSAEFNKALSDVAGPYALVPVTEFYKGGLNKSNIPNISVMMGTGIMMGDTKGSFKPRANVTRAEVASILIRYMGVEGSKASGYTALNELREVATTGTNVTSFTPLEYVKTNNTSTFKEMIGKDIKMKSAVADVKVHRMILLDLDVQTKAKHSIYTDMFSKDTWNWRTGYVILTEQTAKANMDPYKLTSTVFQNSTMDPSIGIGNLAQSETTDYGVTFGGFHLEKVNGLYKSVPYLSQSTAKRFWGVGRSVGKNTKTTRMTS</sequence>
<dbReference type="InterPro" id="IPR051465">
    <property type="entry name" value="Cell_Envelope_Struct_Comp"/>
</dbReference>
<dbReference type="Pfam" id="PF00395">
    <property type="entry name" value="SLH"/>
    <property type="match status" value="3"/>
</dbReference>
<keyword evidence="4" id="KW-1185">Reference proteome</keyword>
<feature type="signal peptide" evidence="1">
    <location>
        <begin position="1"/>
        <end position="31"/>
    </location>
</feature>
<dbReference type="PROSITE" id="PS51272">
    <property type="entry name" value="SLH"/>
    <property type="match status" value="2"/>
</dbReference>
<feature type="domain" description="SLH" evidence="2">
    <location>
        <begin position="167"/>
        <end position="230"/>
    </location>
</feature>
<feature type="domain" description="SLH" evidence="2">
    <location>
        <begin position="31"/>
        <end position="94"/>
    </location>
</feature>
<keyword evidence="1" id="KW-0732">Signal</keyword>
<dbReference type="PANTHER" id="PTHR43308:SF5">
    <property type="entry name" value="S-LAYER PROTEIN _ PEPTIDOGLYCAN ENDO-BETA-N-ACETYLGLUCOSAMINIDASE"/>
    <property type="match status" value="1"/>
</dbReference>
<dbReference type="InterPro" id="IPR001119">
    <property type="entry name" value="SLH_dom"/>
</dbReference>
<evidence type="ECO:0000313" key="3">
    <source>
        <dbReference type="EMBL" id="GGH80194.1"/>
    </source>
</evidence>
<dbReference type="Proteomes" id="UP000605427">
    <property type="component" value="Unassembled WGS sequence"/>
</dbReference>
<dbReference type="PANTHER" id="PTHR43308">
    <property type="entry name" value="OUTER MEMBRANE PROTEIN ALPHA-RELATED"/>
    <property type="match status" value="1"/>
</dbReference>
<protein>
    <recommendedName>
        <fullName evidence="2">SLH domain-containing protein</fullName>
    </recommendedName>
</protein>